<dbReference type="PRINTS" id="PR00344">
    <property type="entry name" value="BCTRLSENSOR"/>
</dbReference>
<feature type="domain" description="Histidine kinase" evidence="7">
    <location>
        <begin position="199"/>
        <end position="414"/>
    </location>
</feature>
<keyword evidence="4" id="KW-0547">Nucleotide-binding</keyword>
<reference evidence="8 9" key="1">
    <citation type="submission" date="2013-05" db="EMBL/GenBank/DDBJ databases">
        <title>Genome assembly of Chondromyces apiculatus DSM 436.</title>
        <authorList>
            <person name="Sharma G."/>
            <person name="Khatri I."/>
            <person name="Kaur C."/>
            <person name="Mayilraj S."/>
            <person name="Subramanian S."/>
        </authorList>
    </citation>
    <scope>NUCLEOTIDE SEQUENCE [LARGE SCALE GENOMIC DNA]</scope>
    <source>
        <strain evidence="8 9">DSM 436</strain>
    </source>
</reference>
<dbReference type="InterPro" id="IPR003594">
    <property type="entry name" value="HATPase_dom"/>
</dbReference>
<dbReference type="InterPro" id="IPR036890">
    <property type="entry name" value="HATPase_C_sf"/>
</dbReference>
<comment type="catalytic activity">
    <reaction evidence="1">
        <text>ATP + protein L-histidine = ADP + protein N-phospho-L-histidine.</text>
        <dbReference type="EC" id="2.7.13.3"/>
    </reaction>
</comment>
<keyword evidence="5 8" id="KW-0418">Kinase</keyword>
<dbReference type="GO" id="GO:0004673">
    <property type="term" value="F:protein histidine kinase activity"/>
    <property type="evidence" value="ECO:0007669"/>
    <property type="project" value="UniProtKB-EC"/>
</dbReference>
<dbReference type="InterPro" id="IPR050980">
    <property type="entry name" value="2C_sensor_his_kinase"/>
</dbReference>
<dbReference type="PANTHER" id="PTHR44936">
    <property type="entry name" value="SENSOR PROTEIN CREC"/>
    <property type="match status" value="1"/>
</dbReference>
<comment type="caution">
    <text evidence="8">The sequence shown here is derived from an EMBL/GenBank/DDBJ whole genome shotgun (WGS) entry which is preliminary data.</text>
</comment>
<keyword evidence="3" id="KW-0808">Transferase</keyword>
<dbReference type="PROSITE" id="PS50109">
    <property type="entry name" value="HIS_KIN"/>
    <property type="match status" value="1"/>
</dbReference>
<accession>A0A017THS0</accession>
<dbReference type="Proteomes" id="UP000019678">
    <property type="component" value="Unassembled WGS sequence"/>
</dbReference>
<evidence type="ECO:0000259" key="7">
    <source>
        <dbReference type="PROSITE" id="PS50109"/>
    </source>
</evidence>
<dbReference type="EC" id="2.7.13.3" evidence="2"/>
<evidence type="ECO:0000256" key="6">
    <source>
        <dbReference type="ARBA" id="ARBA00022840"/>
    </source>
</evidence>
<evidence type="ECO:0000313" key="9">
    <source>
        <dbReference type="Proteomes" id="UP000019678"/>
    </source>
</evidence>
<evidence type="ECO:0000256" key="5">
    <source>
        <dbReference type="ARBA" id="ARBA00022777"/>
    </source>
</evidence>
<dbReference type="SMART" id="SM00387">
    <property type="entry name" value="HATPase_c"/>
    <property type="match status" value="1"/>
</dbReference>
<dbReference type="EMBL" id="ASRX01000002">
    <property type="protein sequence ID" value="EYF08828.1"/>
    <property type="molecule type" value="Genomic_DNA"/>
</dbReference>
<sequence>MNALTQAETEAKSEDPKPEQYALEIQAVRRAGDRMVITRSGSTFLGLRGLDAVRWLLTLEAAQTQGPRDEWRISQELAAQLITVPSGGLTYYQDEFGDVVSEPPVWNFSTSAFERLDLMGILTYTPRPPEWGGGFSYEVFKSSRPLLEEIANGHPTPFAVLAAALLRDENAQILDALRLNVNQTLPDGAAEATALQARMVAHEIRNALIPSQLALSRLASDLGDSASSEPFQRSRARVEAGLLRALQFADEMLRVANLGVEPSTSFDVMAAVRDAVAGVSSELNGSLQLTVPQEPALVSGPRARFVLAVTNLLRNAAQAVHAAPPSSGKAGTVALAIEVREQEVAIHVDDDGPGVPPEQRRAIFEQGIALRPGGSGQGLSMVRQVVEGEMQGAVSCGGSPLGGARFEIVVPTKKAQSR</sequence>
<proteinExistence type="predicted"/>
<evidence type="ECO:0000256" key="2">
    <source>
        <dbReference type="ARBA" id="ARBA00012438"/>
    </source>
</evidence>
<dbReference type="Gene3D" id="3.30.565.10">
    <property type="entry name" value="Histidine kinase-like ATPase, C-terminal domain"/>
    <property type="match status" value="1"/>
</dbReference>
<dbReference type="InterPro" id="IPR005467">
    <property type="entry name" value="His_kinase_dom"/>
</dbReference>
<protein>
    <recommendedName>
        <fullName evidence="2">histidine kinase</fullName>
        <ecNumber evidence="2">2.7.13.3</ecNumber>
    </recommendedName>
</protein>
<evidence type="ECO:0000313" key="8">
    <source>
        <dbReference type="EMBL" id="EYF08828.1"/>
    </source>
</evidence>
<evidence type="ECO:0000256" key="3">
    <source>
        <dbReference type="ARBA" id="ARBA00022679"/>
    </source>
</evidence>
<keyword evidence="6" id="KW-0067">ATP-binding</keyword>
<dbReference type="PANTHER" id="PTHR44936:SF10">
    <property type="entry name" value="SENSOR PROTEIN RSTB"/>
    <property type="match status" value="1"/>
</dbReference>
<organism evidence="8 9">
    <name type="scientific">Chondromyces apiculatus DSM 436</name>
    <dbReference type="NCBI Taxonomy" id="1192034"/>
    <lineage>
        <taxon>Bacteria</taxon>
        <taxon>Pseudomonadati</taxon>
        <taxon>Myxococcota</taxon>
        <taxon>Polyangia</taxon>
        <taxon>Polyangiales</taxon>
        <taxon>Polyangiaceae</taxon>
        <taxon>Chondromyces</taxon>
    </lineage>
</organism>
<dbReference type="STRING" id="1192034.CAP_2689"/>
<dbReference type="CDD" id="cd00075">
    <property type="entry name" value="HATPase"/>
    <property type="match status" value="1"/>
</dbReference>
<evidence type="ECO:0000256" key="4">
    <source>
        <dbReference type="ARBA" id="ARBA00022741"/>
    </source>
</evidence>
<dbReference type="SUPFAM" id="SSF55874">
    <property type="entry name" value="ATPase domain of HSP90 chaperone/DNA topoisomerase II/histidine kinase"/>
    <property type="match status" value="1"/>
</dbReference>
<name>A0A017THS0_9BACT</name>
<evidence type="ECO:0000256" key="1">
    <source>
        <dbReference type="ARBA" id="ARBA00000085"/>
    </source>
</evidence>
<keyword evidence="9" id="KW-1185">Reference proteome</keyword>
<dbReference type="Pfam" id="PF02518">
    <property type="entry name" value="HATPase_c"/>
    <property type="match status" value="1"/>
</dbReference>
<dbReference type="InterPro" id="IPR004358">
    <property type="entry name" value="Sig_transdc_His_kin-like_C"/>
</dbReference>
<dbReference type="eggNOG" id="COG5000">
    <property type="taxonomic scope" value="Bacteria"/>
</dbReference>
<dbReference type="AlphaFoldDB" id="A0A017THS0"/>
<gene>
    <name evidence="8" type="ORF">CAP_2689</name>
</gene>
<dbReference type="GO" id="GO:0005524">
    <property type="term" value="F:ATP binding"/>
    <property type="evidence" value="ECO:0007669"/>
    <property type="project" value="UniProtKB-KW"/>
</dbReference>